<organism evidence="5 6">
    <name type="scientific">Candidatus Dojkabacteria bacterium</name>
    <dbReference type="NCBI Taxonomy" id="2099670"/>
    <lineage>
        <taxon>Bacteria</taxon>
        <taxon>Candidatus Dojkabacteria</taxon>
    </lineage>
</organism>
<dbReference type="Gene3D" id="3.40.50.300">
    <property type="entry name" value="P-loop containing nucleotide triphosphate hydrolases"/>
    <property type="match status" value="1"/>
</dbReference>
<dbReference type="InterPro" id="IPR037257">
    <property type="entry name" value="T2SS_E_N_sf"/>
</dbReference>
<dbReference type="InterPro" id="IPR027417">
    <property type="entry name" value="P-loop_NTPase"/>
</dbReference>
<proteinExistence type="inferred from homology"/>
<evidence type="ECO:0000313" key="6">
    <source>
        <dbReference type="Proteomes" id="UP000782843"/>
    </source>
</evidence>
<dbReference type="SUPFAM" id="SSF160246">
    <property type="entry name" value="EspE N-terminal domain-like"/>
    <property type="match status" value="1"/>
</dbReference>
<name>A0A955RI43_9BACT</name>
<dbReference type="InterPro" id="IPR001482">
    <property type="entry name" value="T2SS/T4SS_dom"/>
</dbReference>
<dbReference type="GO" id="GO:0005524">
    <property type="term" value="F:ATP binding"/>
    <property type="evidence" value="ECO:0007669"/>
    <property type="project" value="UniProtKB-KW"/>
</dbReference>
<accession>A0A955RI43</accession>
<dbReference type="Gene3D" id="3.30.450.90">
    <property type="match status" value="1"/>
</dbReference>
<comment type="caution">
    <text evidence="5">The sequence shown here is derived from an EMBL/GenBank/DDBJ whole genome shotgun (WGS) entry which is preliminary data.</text>
</comment>
<keyword evidence="3" id="KW-0067">ATP-binding</keyword>
<dbReference type="EMBL" id="JAGQLG010000041">
    <property type="protein sequence ID" value="MCA9382005.1"/>
    <property type="molecule type" value="Genomic_DNA"/>
</dbReference>
<dbReference type="PANTHER" id="PTHR30258">
    <property type="entry name" value="TYPE II SECRETION SYSTEM PROTEIN GSPE-RELATED"/>
    <property type="match status" value="1"/>
</dbReference>
<evidence type="ECO:0000256" key="3">
    <source>
        <dbReference type="ARBA" id="ARBA00022840"/>
    </source>
</evidence>
<evidence type="ECO:0000313" key="5">
    <source>
        <dbReference type="EMBL" id="MCA9382005.1"/>
    </source>
</evidence>
<dbReference type="InterPro" id="IPR007831">
    <property type="entry name" value="T2SS_GspE_N"/>
</dbReference>
<dbReference type="GO" id="GO:0016887">
    <property type="term" value="F:ATP hydrolysis activity"/>
    <property type="evidence" value="ECO:0007669"/>
    <property type="project" value="TreeGrafter"/>
</dbReference>
<comment type="similarity">
    <text evidence="1">Belongs to the GSP E family.</text>
</comment>
<protein>
    <submittedName>
        <fullName evidence="5">Type II/IV secretion system protein</fullName>
    </submittedName>
</protein>
<dbReference type="PANTHER" id="PTHR30258:SF1">
    <property type="entry name" value="PROTEIN TRANSPORT PROTEIN HOFB HOMOLOG"/>
    <property type="match status" value="1"/>
</dbReference>
<keyword evidence="2" id="KW-0547">Nucleotide-binding</keyword>
<evidence type="ECO:0000256" key="2">
    <source>
        <dbReference type="ARBA" id="ARBA00022741"/>
    </source>
</evidence>
<dbReference type="GO" id="GO:0005886">
    <property type="term" value="C:plasma membrane"/>
    <property type="evidence" value="ECO:0007669"/>
    <property type="project" value="TreeGrafter"/>
</dbReference>
<gene>
    <name evidence="5" type="ORF">KC660_01200</name>
</gene>
<dbReference type="SUPFAM" id="SSF52540">
    <property type="entry name" value="P-loop containing nucleoside triphosphate hydrolases"/>
    <property type="match status" value="1"/>
</dbReference>
<dbReference type="CDD" id="cd01129">
    <property type="entry name" value="PulE-GspE-like"/>
    <property type="match status" value="1"/>
</dbReference>
<dbReference type="Gene3D" id="3.30.300.160">
    <property type="entry name" value="Type II secretion system, protein E, N-terminal domain"/>
    <property type="match status" value="1"/>
</dbReference>
<reference evidence="5" key="2">
    <citation type="journal article" date="2021" name="Microbiome">
        <title>Successional dynamics and alternative stable states in a saline activated sludge microbial community over 9 years.</title>
        <authorList>
            <person name="Wang Y."/>
            <person name="Ye J."/>
            <person name="Ju F."/>
            <person name="Liu L."/>
            <person name="Boyd J.A."/>
            <person name="Deng Y."/>
            <person name="Parks D.H."/>
            <person name="Jiang X."/>
            <person name="Yin X."/>
            <person name="Woodcroft B.J."/>
            <person name="Tyson G.W."/>
            <person name="Hugenholtz P."/>
            <person name="Polz M.F."/>
            <person name="Zhang T."/>
        </authorList>
    </citation>
    <scope>NUCLEOTIDE SEQUENCE</scope>
    <source>
        <strain evidence="5">HKST-UBA10</strain>
    </source>
</reference>
<evidence type="ECO:0000259" key="4">
    <source>
        <dbReference type="PROSITE" id="PS00662"/>
    </source>
</evidence>
<dbReference type="Pfam" id="PF00437">
    <property type="entry name" value="T2SSE"/>
    <property type="match status" value="1"/>
</dbReference>
<dbReference type="AlphaFoldDB" id="A0A955RI43"/>
<dbReference type="Pfam" id="PF05157">
    <property type="entry name" value="MshEN"/>
    <property type="match status" value="1"/>
</dbReference>
<dbReference type="Proteomes" id="UP000782843">
    <property type="component" value="Unassembled WGS sequence"/>
</dbReference>
<sequence length="614" mass="68641">MAENSYRKNIEEILFEKGLITSDQLSTLKVEEIRHKIRPEKFIVEHGWVGEKELVKAKSEAYNIPIVDLGEQRVPRDVLLSVSEEFAKSYGLVPFEADQNSVKVAMADPFDIRALRYLRNLYGRKVDAYYTYPSQINEFIQSKYGQQIDAEVDEAVEEVQSEDTIKIDEDVKNIKQVEQEINEMSSIARIVNMILEYAAKAKASDIHIESLEKKMRVRFRINGVLVTRLDDLPASISPALVSRIKILSKLKIDEKRVPQDGRMQIVVDNKDIDLRVSTLPTAYGEKVVIRLLMKSSRIPDITESGLRGPGLKMYLNTLTLTRGIVLITGPTGSGKTRTLASSLARVNKEEINIVTVEDPIEIRIPGVNQVQVNPDAGLTFASGLRSILRQDPDVIMVGEIRDEETARLATQASLTGHLVFATLHTNSAAGALPRLLDMQIEPYLISSTVQLVVAQRLVRTVCQHCKEEYEAPVEIVKEIHRVLDGLKGFDLYSYPKNDCPICKPGEVCTHSQEEINKAKGGEVTTDVKDKLKVKLYRGKGCTKCDDSGYSGRIGIFEVLQVDDKIATMIMEHRTASTIQGVAKENGMIDMVQDGFLKALEGITTIEEVIRVSKG</sequence>
<reference evidence="5" key="1">
    <citation type="submission" date="2020-04" db="EMBL/GenBank/DDBJ databases">
        <authorList>
            <person name="Zhang T."/>
        </authorList>
    </citation>
    <scope>NUCLEOTIDE SEQUENCE</scope>
    <source>
        <strain evidence="5">HKST-UBA10</strain>
    </source>
</reference>
<feature type="domain" description="Bacterial type II secretion system protein E" evidence="4">
    <location>
        <begin position="388"/>
        <end position="402"/>
    </location>
</feature>
<evidence type="ECO:0000256" key="1">
    <source>
        <dbReference type="ARBA" id="ARBA00006611"/>
    </source>
</evidence>
<dbReference type="PROSITE" id="PS00662">
    <property type="entry name" value="T2SP_E"/>
    <property type="match status" value="1"/>
</dbReference>